<evidence type="ECO:0000313" key="3">
    <source>
        <dbReference type="Proteomes" id="UP000600247"/>
    </source>
</evidence>
<proteinExistence type="predicted"/>
<name>A0A917H2S3_9BACL</name>
<dbReference type="InterPro" id="IPR022627">
    <property type="entry name" value="DUF3502"/>
</dbReference>
<reference evidence="2 3" key="1">
    <citation type="journal article" date="2014" name="Int. J. Syst. Evol. Microbiol.">
        <title>Complete genome sequence of Corynebacterium casei LMG S-19264T (=DSM 44701T), isolated from a smear-ripened cheese.</title>
        <authorList>
            <consortium name="US DOE Joint Genome Institute (JGI-PGF)"/>
            <person name="Walter F."/>
            <person name="Albersmeier A."/>
            <person name="Kalinowski J."/>
            <person name="Ruckert C."/>
        </authorList>
    </citation>
    <scope>NUCLEOTIDE SEQUENCE [LARGE SCALE GENOMIC DNA]</scope>
    <source>
        <strain evidence="2 3">CGMCC 1.15286</strain>
    </source>
</reference>
<dbReference type="SUPFAM" id="SSF53850">
    <property type="entry name" value="Periplasmic binding protein-like II"/>
    <property type="match status" value="1"/>
</dbReference>
<gene>
    <name evidence="2" type="ORF">GCM10010918_20020</name>
</gene>
<organism evidence="2 3">
    <name type="scientific">Paenibacillus radicis</name>
    <name type="common">ex Gao et al. 2016</name>
    <dbReference type="NCBI Taxonomy" id="1737354"/>
    <lineage>
        <taxon>Bacteria</taxon>
        <taxon>Bacillati</taxon>
        <taxon>Bacillota</taxon>
        <taxon>Bacilli</taxon>
        <taxon>Bacillales</taxon>
        <taxon>Paenibacillaceae</taxon>
        <taxon>Paenibacillus</taxon>
    </lineage>
</organism>
<dbReference type="Proteomes" id="UP000600247">
    <property type="component" value="Unassembled WGS sequence"/>
</dbReference>
<dbReference type="Pfam" id="PF12010">
    <property type="entry name" value="DUF3502"/>
    <property type="match status" value="1"/>
</dbReference>
<comment type="caution">
    <text evidence="2">The sequence shown here is derived from an EMBL/GenBank/DDBJ whole genome shotgun (WGS) entry which is preliminary data.</text>
</comment>
<dbReference type="EMBL" id="BMHY01000003">
    <property type="protein sequence ID" value="GGG65697.1"/>
    <property type="molecule type" value="Genomic_DNA"/>
</dbReference>
<feature type="domain" description="DUF3502" evidence="1">
    <location>
        <begin position="450"/>
        <end position="516"/>
    </location>
</feature>
<keyword evidence="3" id="KW-1185">Reference proteome</keyword>
<protein>
    <recommendedName>
        <fullName evidence="1">DUF3502 domain-containing protein</fullName>
    </recommendedName>
</protein>
<sequence>MAYKAGAWRDIRCKAIISILFLSIIMLLISGCMGETKQASAPSASQEPVQEVLKPEDYETLWPGKKKLIWLSDSDLLYSSSKDILVEFNNTLLANGTDFVVEFVNANANSVQQYYDLIRRFKQEGKQVDLLNTGSGSSEVDIRTYPAAVRDGLLEPLDNYLQTKDGKLLYDHILPSSWEMVTLDHQIFGIHPMPTAAANLYLFINKRIQEKYKITLPKQIASLAALEKALSMAAEESKLDQKFVPLYIWLGSGKEMTGYDFLSSGIAVRHTESGAPLAFNPYAEQDVNQLIQAMSAYKEAGYTKEGQAFEEVLKGNFFAFVTYAYPSTYHNGKLQLGITDPILNVNAHLLQDGMNFEAVNGINGLASWSANKAEAFQLLTLVNTNSELSNLLRHGFKKASSGKLQFKDMEEMMRGIASPSNNLITVPVGLETDNKLNDYREYAASFSMSPAAGFILDEGNIREDLLAIGEINRKYEALWIGSKDADTQLMKVNEELKAAHIDQVLVEINKQLDNWWKASRTK</sequence>
<evidence type="ECO:0000313" key="2">
    <source>
        <dbReference type="EMBL" id="GGG65697.1"/>
    </source>
</evidence>
<dbReference type="PROSITE" id="PS51257">
    <property type="entry name" value="PROKAR_LIPOPROTEIN"/>
    <property type="match status" value="1"/>
</dbReference>
<accession>A0A917H2S3</accession>
<dbReference type="RefSeq" id="WP_188888810.1">
    <property type="nucleotide sequence ID" value="NZ_BMHY01000003.1"/>
</dbReference>
<dbReference type="Gene3D" id="3.40.190.10">
    <property type="entry name" value="Periplasmic binding protein-like II"/>
    <property type="match status" value="1"/>
</dbReference>
<dbReference type="AlphaFoldDB" id="A0A917H2S3"/>
<evidence type="ECO:0000259" key="1">
    <source>
        <dbReference type="Pfam" id="PF12010"/>
    </source>
</evidence>